<dbReference type="GO" id="GO:0005886">
    <property type="term" value="C:plasma membrane"/>
    <property type="evidence" value="ECO:0007669"/>
    <property type="project" value="UniProtKB-SubCell"/>
</dbReference>
<evidence type="ECO:0000256" key="1">
    <source>
        <dbReference type="ARBA" id="ARBA00004651"/>
    </source>
</evidence>
<feature type="transmembrane region" description="Helical" evidence="8">
    <location>
        <begin position="42"/>
        <end position="61"/>
    </location>
</feature>
<evidence type="ECO:0000313" key="11">
    <source>
        <dbReference type="EMBL" id="KAE8726358.1"/>
    </source>
</evidence>
<accession>A0A6A3CG67</accession>
<dbReference type="NCBIfam" id="TIGR01569">
    <property type="entry name" value="A_tha_TIGR01569"/>
    <property type="match status" value="1"/>
</dbReference>
<dbReference type="InterPro" id="IPR006459">
    <property type="entry name" value="CASP/CASPL"/>
</dbReference>
<dbReference type="OrthoDB" id="1926504at2759"/>
<dbReference type="Proteomes" id="UP000436088">
    <property type="component" value="Unassembled WGS sequence"/>
</dbReference>
<protein>
    <recommendedName>
        <fullName evidence="8">CASP-like protein</fullName>
    </recommendedName>
</protein>
<dbReference type="PANTHER" id="PTHR36488">
    <property type="entry name" value="CASP-LIKE PROTEIN 1U1"/>
    <property type="match status" value="1"/>
</dbReference>
<feature type="region of interest" description="Disordered" evidence="9">
    <location>
        <begin position="1"/>
        <end position="20"/>
    </location>
</feature>
<feature type="domain" description="Casparian strip membrane protein" evidence="10">
    <location>
        <begin position="40"/>
        <end position="189"/>
    </location>
</feature>
<proteinExistence type="inferred from homology"/>
<keyword evidence="4 8" id="KW-1003">Cell membrane</keyword>
<keyword evidence="12" id="KW-1185">Reference proteome</keyword>
<organism evidence="11 12">
    <name type="scientific">Hibiscus syriacus</name>
    <name type="common">Rose of Sharon</name>
    <dbReference type="NCBI Taxonomy" id="106335"/>
    <lineage>
        <taxon>Eukaryota</taxon>
        <taxon>Viridiplantae</taxon>
        <taxon>Streptophyta</taxon>
        <taxon>Embryophyta</taxon>
        <taxon>Tracheophyta</taxon>
        <taxon>Spermatophyta</taxon>
        <taxon>Magnoliopsida</taxon>
        <taxon>eudicotyledons</taxon>
        <taxon>Gunneridae</taxon>
        <taxon>Pentapetalae</taxon>
        <taxon>rosids</taxon>
        <taxon>malvids</taxon>
        <taxon>Malvales</taxon>
        <taxon>Malvaceae</taxon>
        <taxon>Malvoideae</taxon>
        <taxon>Hibiscus</taxon>
    </lineage>
</organism>
<name>A0A6A3CG67_HIBSY</name>
<dbReference type="AlphaFoldDB" id="A0A6A3CG67"/>
<comment type="subunit">
    <text evidence="3 8">Homodimer and heterodimers.</text>
</comment>
<sequence>MASTDKPAVVSESPPKSEAVPPEAAADAALAKFAFDYSFVDVTARIFVFAAALCSVVVMVTSEQTEVVPVPGLPGVRLPLPAKFNHSPALIYFVAALSVTGLYSIITTLASVSVILKPVYSKTFLLAFAFLDVVFVGIVASATGAAGGVAYIGLKGNSHVGWTKICNVYSKFCRYNASSIALALFAAILLALLSMMSTFKLYKKIRD</sequence>
<feature type="transmembrane region" description="Helical" evidence="8">
    <location>
        <begin position="180"/>
        <end position="202"/>
    </location>
</feature>
<comment type="similarity">
    <text evidence="2 8">Belongs to the Casparian strip membrane proteins (CASP) family.</text>
</comment>
<evidence type="ECO:0000256" key="8">
    <source>
        <dbReference type="RuleBase" id="RU361233"/>
    </source>
</evidence>
<evidence type="ECO:0000256" key="9">
    <source>
        <dbReference type="SAM" id="MobiDB-lite"/>
    </source>
</evidence>
<keyword evidence="6 8" id="KW-1133">Transmembrane helix</keyword>
<comment type="caution">
    <text evidence="11">The sequence shown here is derived from an EMBL/GenBank/DDBJ whole genome shotgun (WGS) entry which is preliminary data.</text>
</comment>
<dbReference type="InterPro" id="IPR044173">
    <property type="entry name" value="CASPL"/>
</dbReference>
<keyword evidence="5 8" id="KW-0812">Transmembrane</keyword>
<evidence type="ECO:0000256" key="5">
    <source>
        <dbReference type="ARBA" id="ARBA00022692"/>
    </source>
</evidence>
<comment type="subcellular location">
    <subcellularLocation>
        <location evidence="1 8">Cell membrane</location>
        <topology evidence="1 8">Multi-pass membrane protein</topology>
    </subcellularLocation>
</comment>
<feature type="transmembrane region" description="Helical" evidence="8">
    <location>
        <begin position="89"/>
        <end position="112"/>
    </location>
</feature>
<gene>
    <name evidence="11" type="ORF">F3Y22_tig00007043pilonHSYRG00052</name>
</gene>
<evidence type="ECO:0000256" key="2">
    <source>
        <dbReference type="ARBA" id="ARBA00007651"/>
    </source>
</evidence>
<dbReference type="Pfam" id="PF04535">
    <property type="entry name" value="CASP_dom"/>
    <property type="match status" value="1"/>
</dbReference>
<evidence type="ECO:0000313" key="12">
    <source>
        <dbReference type="Proteomes" id="UP000436088"/>
    </source>
</evidence>
<dbReference type="EMBL" id="VEPZ02000373">
    <property type="protein sequence ID" value="KAE8726358.1"/>
    <property type="molecule type" value="Genomic_DNA"/>
</dbReference>
<dbReference type="InterPro" id="IPR006702">
    <property type="entry name" value="CASP_dom"/>
</dbReference>
<feature type="transmembrane region" description="Helical" evidence="8">
    <location>
        <begin position="124"/>
        <end position="154"/>
    </location>
</feature>
<dbReference type="PANTHER" id="PTHR36488:SF8">
    <property type="entry name" value="CASP-LIKE PROTEIN 1U1"/>
    <property type="match status" value="1"/>
</dbReference>
<reference evidence="11" key="1">
    <citation type="submission" date="2019-09" db="EMBL/GenBank/DDBJ databases">
        <title>Draft genome information of white flower Hibiscus syriacus.</title>
        <authorList>
            <person name="Kim Y.-M."/>
        </authorList>
    </citation>
    <scope>NUCLEOTIDE SEQUENCE [LARGE SCALE GENOMIC DNA]</scope>
    <source>
        <strain evidence="11">YM2019G1</strain>
    </source>
</reference>
<keyword evidence="7 8" id="KW-0472">Membrane</keyword>
<evidence type="ECO:0000259" key="10">
    <source>
        <dbReference type="Pfam" id="PF04535"/>
    </source>
</evidence>
<evidence type="ECO:0000256" key="4">
    <source>
        <dbReference type="ARBA" id="ARBA00022475"/>
    </source>
</evidence>
<evidence type="ECO:0000256" key="7">
    <source>
        <dbReference type="ARBA" id="ARBA00023136"/>
    </source>
</evidence>
<evidence type="ECO:0000256" key="3">
    <source>
        <dbReference type="ARBA" id="ARBA00011489"/>
    </source>
</evidence>
<evidence type="ECO:0000256" key="6">
    <source>
        <dbReference type="ARBA" id="ARBA00022989"/>
    </source>
</evidence>